<keyword evidence="9 16" id="KW-1133">Transmembrane helix</keyword>
<evidence type="ECO:0000256" key="16">
    <source>
        <dbReference type="SAM" id="Phobius"/>
    </source>
</evidence>
<feature type="transmembrane region" description="Helical" evidence="16">
    <location>
        <begin position="226"/>
        <end position="253"/>
    </location>
</feature>
<dbReference type="Gene3D" id="1.20.120.1760">
    <property type="match status" value="1"/>
</dbReference>
<evidence type="ECO:0000256" key="2">
    <source>
        <dbReference type="ARBA" id="ARBA00004127"/>
    </source>
</evidence>
<name>A0A5C1AI93_9BACT</name>
<feature type="transmembrane region" description="Helical" evidence="16">
    <location>
        <begin position="189"/>
        <end position="206"/>
    </location>
</feature>
<evidence type="ECO:0000313" key="18">
    <source>
        <dbReference type="Proteomes" id="UP000324974"/>
    </source>
</evidence>
<evidence type="ECO:0000256" key="10">
    <source>
        <dbReference type="ARBA" id="ARBA00023098"/>
    </source>
</evidence>
<evidence type="ECO:0000256" key="8">
    <source>
        <dbReference type="ARBA" id="ARBA00022692"/>
    </source>
</evidence>
<evidence type="ECO:0000256" key="15">
    <source>
        <dbReference type="RuleBase" id="RU003750"/>
    </source>
</evidence>
<dbReference type="InterPro" id="IPR043130">
    <property type="entry name" value="CDP-OH_PTrfase_TM_dom"/>
</dbReference>
<dbReference type="InterPro" id="IPR000462">
    <property type="entry name" value="CDP-OH_P_trans"/>
</dbReference>
<evidence type="ECO:0000256" key="6">
    <source>
        <dbReference type="ARBA" id="ARBA00022516"/>
    </source>
</evidence>
<gene>
    <name evidence="17" type="primary">pssA</name>
    <name evidence="17" type="ORF">PX52LOC_05591</name>
</gene>
<evidence type="ECO:0000313" key="17">
    <source>
        <dbReference type="EMBL" id="QEL18560.1"/>
    </source>
</evidence>
<comment type="similarity">
    <text evidence="3 15">Belongs to the CDP-alcohol phosphatidyltransferase class-I family.</text>
</comment>
<dbReference type="AlphaFoldDB" id="A0A5C1AI93"/>
<dbReference type="InterPro" id="IPR048254">
    <property type="entry name" value="CDP_ALCOHOL_P_TRANSF_CS"/>
</dbReference>
<evidence type="ECO:0000256" key="7">
    <source>
        <dbReference type="ARBA" id="ARBA00022679"/>
    </source>
</evidence>
<comment type="catalytic activity">
    <reaction evidence="1">
        <text>a CDP-1,2-diacyl-sn-glycerol + L-serine = a 1,2-diacyl-sn-glycero-3-phospho-L-serine + CMP + H(+)</text>
        <dbReference type="Rhea" id="RHEA:16913"/>
        <dbReference type="ChEBI" id="CHEBI:15378"/>
        <dbReference type="ChEBI" id="CHEBI:33384"/>
        <dbReference type="ChEBI" id="CHEBI:57262"/>
        <dbReference type="ChEBI" id="CHEBI:58332"/>
        <dbReference type="ChEBI" id="CHEBI:60377"/>
        <dbReference type="EC" id="2.7.8.8"/>
    </reaction>
</comment>
<evidence type="ECO:0000256" key="11">
    <source>
        <dbReference type="ARBA" id="ARBA00023136"/>
    </source>
</evidence>
<feature type="transmembrane region" description="Helical" evidence="16">
    <location>
        <begin position="46"/>
        <end position="63"/>
    </location>
</feature>
<dbReference type="GO" id="GO:0016020">
    <property type="term" value="C:membrane"/>
    <property type="evidence" value="ECO:0007669"/>
    <property type="project" value="InterPro"/>
</dbReference>
<dbReference type="EMBL" id="CP042425">
    <property type="protein sequence ID" value="QEL18560.1"/>
    <property type="molecule type" value="Genomic_DNA"/>
</dbReference>
<keyword evidence="7 15" id="KW-0808">Transferase</keyword>
<dbReference type="InterPro" id="IPR050324">
    <property type="entry name" value="CDP-alcohol_PTase-I"/>
</dbReference>
<dbReference type="PANTHER" id="PTHR14269:SF61">
    <property type="entry name" value="CDP-DIACYLGLYCEROL--SERINE O-PHOSPHATIDYLTRANSFERASE"/>
    <property type="match status" value="1"/>
</dbReference>
<dbReference type="GO" id="GO:0003882">
    <property type="term" value="F:CDP-diacylglycerol-serine O-phosphatidyltransferase activity"/>
    <property type="evidence" value="ECO:0007669"/>
    <property type="project" value="UniProtKB-EC"/>
</dbReference>
<protein>
    <recommendedName>
        <fullName evidence="5">CDP-diacylglycerol--serine O-phosphatidyltransferase</fullName>
        <ecNumber evidence="4">2.7.8.8</ecNumber>
    </recommendedName>
    <alternativeName>
        <fullName evidence="14">Phosphatidylserine synthase</fullName>
    </alternativeName>
</protein>
<sequence length="286" mass="31277">MKRDPLIRRDKVFAVLPTALTLGNGICGFGAITFASRWANYDTPTSLFVASCLIYLGMVLDAFDGRTARWVNQQSEFGAQLDSLCDAITFGAAPAFLMIQFSVTYGYHPRLLWMVGALYVVCTVLRLARFNVESDDGGKHPKDFTGLPSPAAAAVVAAFPMMAFGPTVLADPAYDNMWGPEIGSALDWVAARVLPIVTFVAAGLMVSRIRYHRHLLARGRGDGPAIIRLVFIVMMIAAIPRVAAPLLSCWYAFATPAQLLWERYPRRWFARPALSSVPGDEGREAG</sequence>
<feature type="transmembrane region" description="Helical" evidence="16">
    <location>
        <begin position="111"/>
        <end position="128"/>
    </location>
</feature>
<keyword evidence="10" id="KW-0443">Lipid metabolism</keyword>
<dbReference type="KEGG" id="lrs:PX52LOC_05591"/>
<evidence type="ECO:0000256" key="12">
    <source>
        <dbReference type="ARBA" id="ARBA00023209"/>
    </source>
</evidence>
<dbReference type="EC" id="2.7.8.8" evidence="4"/>
<dbReference type="PANTHER" id="PTHR14269">
    <property type="entry name" value="CDP-DIACYLGLYCEROL--GLYCEROL-3-PHOSPHATE 3-PHOSPHATIDYLTRANSFERASE-RELATED"/>
    <property type="match status" value="1"/>
</dbReference>
<evidence type="ECO:0000256" key="13">
    <source>
        <dbReference type="ARBA" id="ARBA00023264"/>
    </source>
</evidence>
<accession>A0A5C1AI93</accession>
<keyword evidence="12" id="KW-0594">Phospholipid biosynthesis</keyword>
<dbReference type="Proteomes" id="UP000324974">
    <property type="component" value="Chromosome"/>
</dbReference>
<dbReference type="GO" id="GO:0012505">
    <property type="term" value="C:endomembrane system"/>
    <property type="evidence" value="ECO:0007669"/>
    <property type="project" value="UniProtKB-SubCell"/>
</dbReference>
<evidence type="ECO:0000256" key="1">
    <source>
        <dbReference type="ARBA" id="ARBA00000287"/>
    </source>
</evidence>
<feature type="transmembrane region" description="Helical" evidence="16">
    <location>
        <begin position="84"/>
        <end position="105"/>
    </location>
</feature>
<dbReference type="Pfam" id="PF01066">
    <property type="entry name" value="CDP-OH_P_transf"/>
    <property type="match status" value="1"/>
</dbReference>
<dbReference type="PROSITE" id="PS00379">
    <property type="entry name" value="CDP_ALCOHOL_P_TRANSF"/>
    <property type="match status" value="1"/>
</dbReference>
<evidence type="ECO:0000256" key="9">
    <source>
        <dbReference type="ARBA" id="ARBA00022989"/>
    </source>
</evidence>
<evidence type="ECO:0000256" key="5">
    <source>
        <dbReference type="ARBA" id="ARBA00017171"/>
    </source>
</evidence>
<reference evidence="18" key="1">
    <citation type="submission" date="2019-08" db="EMBL/GenBank/DDBJ databases">
        <title>Limnoglobus roseus gen. nov., sp. nov., a novel freshwater planctomycete with a giant genome from the family Gemmataceae.</title>
        <authorList>
            <person name="Kulichevskaya I.S."/>
            <person name="Naumoff D.G."/>
            <person name="Miroshnikov K."/>
            <person name="Ivanova A."/>
            <person name="Philippov D.A."/>
            <person name="Hakobyan A."/>
            <person name="Rijpstra I.C."/>
            <person name="Sinninghe Damste J.S."/>
            <person name="Liesack W."/>
            <person name="Dedysh S.N."/>
        </authorList>
    </citation>
    <scope>NUCLEOTIDE SEQUENCE [LARGE SCALE GENOMIC DNA]</scope>
    <source>
        <strain evidence="18">PX52</strain>
    </source>
</reference>
<keyword evidence="18" id="KW-1185">Reference proteome</keyword>
<organism evidence="17 18">
    <name type="scientific">Limnoglobus roseus</name>
    <dbReference type="NCBI Taxonomy" id="2598579"/>
    <lineage>
        <taxon>Bacteria</taxon>
        <taxon>Pseudomonadati</taxon>
        <taxon>Planctomycetota</taxon>
        <taxon>Planctomycetia</taxon>
        <taxon>Gemmatales</taxon>
        <taxon>Gemmataceae</taxon>
        <taxon>Limnoglobus</taxon>
    </lineage>
</organism>
<comment type="subcellular location">
    <subcellularLocation>
        <location evidence="2">Endomembrane system</location>
        <topology evidence="2">Multi-pass membrane protein</topology>
    </subcellularLocation>
</comment>
<feature type="transmembrane region" description="Helical" evidence="16">
    <location>
        <begin position="149"/>
        <end position="169"/>
    </location>
</feature>
<evidence type="ECO:0000256" key="14">
    <source>
        <dbReference type="ARBA" id="ARBA00032361"/>
    </source>
</evidence>
<dbReference type="OrthoDB" id="9777147at2"/>
<dbReference type="NCBIfam" id="TIGR00473">
    <property type="entry name" value="pssA"/>
    <property type="match status" value="1"/>
</dbReference>
<dbReference type="GO" id="GO:0008654">
    <property type="term" value="P:phospholipid biosynthetic process"/>
    <property type="evidence" value="ECO:0007669"/>
    <property type="project" value="UniProtKB-KW"/>
</dbReference>
<feature type="transmembrane region" description="Helical" evidence="16">
    <location>
        <begin position="12"/>
        <end position="34"/>
    </location>
</feature>
<evidence type="ECO:0000256" key="4">
    <source>
        <dbReference type="ARBA" id="ARBA00013174"/>
    </source>
</evidence>
<keyword evidence="13" id="KW-1208">Phospholipid metabolism</keyword>
<evidence type="ECO:0000256" key="3">
    <source>
        <dbReference type="ARBA" id="ARBA00010441"/>
    </source>
</evidence>
<dbReference type="InterPro" id="IPR004533">
    <property type="entry name" value="CDP-diaglyc--ser_O-PTrfase"/>
</dbReference>
<keyword evidence="8 16" id="KW-0812">Transmembrane</keyword>
<keyword evidence="6" id="KW-0444">Lipid biosynthesis</keyword>
<dbReference type="RefSeq" id="WP_149113057.1">
    <property type="nucleotide sequence ID" value="NZ_CP042425.1"/>
</dbReference>
<keyword evidence="11 16" id="KW-0472">Membrane</keyword>
<proteinExistence type="inferred from homology"/>